<dbReference type="OrthoDB" id="26278at2759"/>
<protein>
    <submittedName>
        <fullName evidence="4">Late secretory pathway protein avl9</fullName>
    </submittedName>
</protein>
<dbReference type="InterPro" id="IPR037516">
    <property type="entry name" value="Tripartite_DENN"/>
</dbReference>
<dbReference type="PANTHER" id="PTHR31017:SF1">
    <property type="entry name" value="LATE SECRETORY PATHWAY PROTEIN AVL9 HOMOLOG"/>
    <property type="match status" value="1"/>
</dbReference>
<feature type="region of interest" description="Disordered" evidence="2">
    <location>
        <begin position="484"/>
        <end position="542"/>
    </location>
</feature>
<dbReference type="PANTHER" id="PTHR31017">
    <property type="entry name" value="LATE SECRETORY PATHWAY PROTEIN AVL9-RELATED"/>
    <property type="match status" value="1"/>
</dbReference>
<evidence type="ECO:0000256" key="1">
    <source>
        <dbReference type="ARBA" id="ARBA00038178"/>
    </source>
</evidence>
<evidence type="ECO:0000313" key="4">
    <source>
        <dbReference type="EMBL" id="GCE97606.1"/>
    </source>
</evidence>
<evidence type="ECO:0000256" key="2">
    <source>
        <dbReference type="SAM" id="MobiDB-lite"/>
    </source>
</evidence>
<feature type="compositionally biased region" description="Low complexity" evidence="2">
    <location>
        <begin position="517"/>
        <end position="539"/>
    </location>
</feature>
<sequence>MLDQLPVILGLCLVDFHHKRGPEVEYSCGIPTDPEGNTIFPNLPFQALPDGSHSFKETFTYFTLLYNEKKKCSPPNGATKIPTDELGDHTTLFAISCSRQIRSDDLTFKEKDITRSTVQKAIVVISRKPIFGQIKDKLSLVTNAFFLQRDFSDKTIITSLYENLMTLFRTWNLKDGHFHLGLSLRKIIYDFKKDTLVLLKSLLLERQIIFYGNNVEALCNLQFGLVSLIPNLLSHLEGSGSPLLYKHLENQKVADSFKSSDRKSVLNFLGFPLLIFEKGGLFSPYTPLQQIQDINSEATKFFVIGSSNSLLTERKNELCDIFVNVDETSVDIINKSLTTPLALSNHDKKWIDSITNTVLSTWNENDLETPKNSQFEGSEDYIRWQFEDYLTGLLSSVKLADYMESPKENDTSLQSIPEEVQNAHPIQLFNNSWVQRWRETQNFGIFNSFTDDRIFDLFTPKHAYNAIDPFTAFQQKLATTFQNLKKSNSSTEGSKSKDNASISSRQQKDGALTGMASSPSSITSSAMEVNNNNSTTTNNKEPNIWNSWREYFKDKKKNKKKNNADSTVKSTQHLEFSGSTNDAIDSALIGLGLHHSIEEPELIDDKDPEGEGGEGGEGGEETESYKSIRQSFTFEEAAP</sequence>
<gene>
    <name evidence="4" type="primary">AVL9</name>
    <name evidence="4" type="ORF">ZYGM_004074</name>
</gene>
<dbReference type="InterPro" id="IPR051731">
    <property type="entry name" value="DENND11/AVL9_GEFs"/>
</dbReference>
<organism evidence="4 5">
    <name type="scientific">Zygosaccharomyces mellis</name>
    <dbReference type="NCBI Taxonomy" id="42258"/>
    <lineage>
        <taxon>Eukaryota</taxon>
        <taxon>Fungi</taxon>
        <taxon>Dikarya</taxon>
        <taxon>Ascomycota</taxon>
        <taxon>Saccharomycotina</taxon>
        <taxon>Saccharomycetes</taxon>
        <taxon>Saccharomycetales</taxon>
        <taxon>Saccharomycetaceae</taxon>
        <taxon>Zygosaccharomyces</taxon>
    </lineage>
</organism>
<dbReference type="Gene3D" id="3.40.50.11500">
    <property type="match status" value="1"/>
</dbReference>
<feature type="compositionally biased region" description="Polar residues" evidence="2">
    <location>
        <begin position="564"/>
        <end position="574"/>
    </location>
</feature>
<feature type="compositionally biased region" description="Polar residues" evidence="2">
    <location>
        <begin position="484"/>
        <end position="505"/>
    </location>
</feature>
<name>A0A4C2E2N8_9SACH</name>
<comment type="caution">
    <text evidence="4">The sequence shown here is derived from an EMBL/GenBank/DDBJ whole genome shotgun (WGS) entry which is preliminary data.</text>
</comment>
<dbReference type="InterPro" id="IPR043153">
    <property type="entry name" value="DENN_C"/>
</dbReference>
<keyword evidence="5" id="KW-1185">Reference proteome</keyword>
<feature type="region of interest" description="Disordered" evidence="2">
    <location>
        <begin position="555"/>
        <end position="574"/>
    </location>
</feature>
<reference evidence="4 5" key="1">
    <citation type="submission" date="2019-01" db="EMBL/GenBank/DDBJ databases">
        <title>Draft Genome Sequencing of Zygosaccharomyces mellis Ca-7.</title>
        <authorList>
            <person name="Shiwa Y."/>
            <person name="Kanesaki Y."/>
            <person name="Ishige T."/>
            <person name="Mura K."/>
            <person name="Hori T."/>
            <person name="Tamura T."/>
        </authorList>
    </citation>
    <scope>NUCLEOTIDE SEQUENCE [LARGE SCALE GENOMIC DNA]</scope>
    <source>
        <strain evidence="4 5">Ca-7</strain>
    </source>
</reference>
<feature type="compositionally biased region" description="Acidic residues" evidence="2">
    <location>
        <begin position="599"/>
        <end position="622"/>
    </location>
</feature>
<dbReference type="PROSITE" id="PS50211">
    <property type="entry name" value="DENN"/>
    <property type="match status" value="1"/>
</dbReference>
<evidence type="ECO:0000313" key="5">
    <source>
        <dbReference type="Proteomes" id="UP000301737"/>
    </source>
</evidence>
<dbReference type="InterPro" id="IPR018307">
    <property type="entry name" value="ABL9/DENND6_dom"/>
</dbReference>
<feature type="domain" description="UDENN" evidence="3">
    <location>
        <begin position="9"/>
        <end position="460"/>
    </location>
</feature>
<dbReference type="EMBL" id="BIMX01000002">
    <property type="protein sequence ID" value="GCE97606.1"/>
    <property type="molecule type" value="Genomic_DNA"/>
</dbReference>
<evidence type="ECO:0000259" key="3">
    <source>
        <dbReference type="PROSITE" id="PS50211"/>
    </source>
</evidence>
<proteinExistence type="inferred from homology"/>
<dbReference type="Pfam" id="PF09794">
    <property type="entry name" value="Avl9"/>
    <property type="match status" value="1"/>
</dbReference>
<dbReference type="GO" id="GO:0005737">
    <property type="term" value="C:cytoplasm"/>
    <property type="evidence" value="ECO:0007669"/>
    <property type="project" value="TreeGrafter"/>
</dbReference>
<comment type="similarity">
    <text evidence="1">Belongs to the AVL9 family.</text>
</comment>
<accession>A0A4C2E2N8</accession>
<dbReference type="Proteomes" id="UP000301737">
    <property type="component" value="Unassembled WGS sequence"/>
</dbReference>
<feature type="region of interest" description="Disordered" evidence="2">
    <location>
        <begin position="595"/>
        <end position="639"/>
    </location>
</feature>
<dbReference type="AlphaFoldDB" id="A0A4C2E2N8"/>